<gene>
    <name evidence="1" type="ORF">RB548_20740</name>
</gene>
<keyword evidence="2" id="KW-1185">Reference proteome</keyword>
<dbReference type="RefSeq" id="WP_331375158.1">
    <property type="nucleotide sequence ID" value="NZ_CP133149.1"/>
</dbReference>
<keyword evidence="1" id="KW-0614">Plasmid</keyword>
<evidence type="ECO:0008006" key="3">
    <source>
        <dbReference type="Google" id="ProtNLM"/>
    </source>
</evidence>
<reference evidence="1" key="1">
    <citation type="submission" date="2023-08" db="EMBL/GenBank/DDBJ databases">
        <title>Complete genome sequence of Sinorhizobium chiapanecum ITTG S70 isolated from Acaciella angustissima nodules in Chiapas-Mexico.</title>
        <authorList>
            <person name="Rincon-Rosales R."/>
            <person name="Rogel M.A."/>
            <person name="Rincon-Medina C.I."/>
            <person name="Guerrero G."/>
            <person name="Manzano-Gomez L.A."/>
            <person name="Lopez-Lopez A."/>
            <person name="Rincon Molina F.A."/>
            <person name="Martinez-Romero E."/>
        </authorList>
    </citation>
    <scope>NUCLEOTIDE SEQUENCE</scope>
    <source>
        <strain evidence="1">ITTG S70</strain>
        <plasmid evidence="1">pSchITTGS70a</plasmid>
    </source>
</reference>
<protein>
    <recommendedName>
        <fullName evidence="3">Dehydrogenase</fullName>
    </recommendedName>
</protein>
<proteinExistence type="predicted"/>
<name>A0ABZ2BF07_9HYPH</name>
<dbReference type="EMBL" id="CP133149">
    <property type="protein sequence ID" value="WVT06092.1"/>
    <property type="molecule type" value="Genomic_DNA"/>
</dbReference>
<dbReference type="Proteomes" id="UP001432360">
    <property type="component" value="Plasmid pSchITTGS70a"/>
</dbReference>
<accession>A0ABZ2BF07</accession>
<evidence type="ECO:0000313" key="2">
    <source>
        <dbReference type="Proteomes" id="UP001432360"/>
    </source>
</evidence>
<geneLocation type="plasmid" evidence="1 2">
    <name>pSchITTGS70a</name>
</geneLocation>
<evidence type="ECO:0000313" key="1">
    <source>
        <dbReference type="EMBL" id="WVT06092.1"/>
    </source>
</evidence>
<organism evidence="1 2">
    <name type="scientific">Sinorhizobium chiapasense</name>
    <dbReference type="NCBI Taxonomy" id="501572"/>
    <lineage>
        <taxon>Bacteria</taxon>
        <taxon>Pseudomonadati</taxon>
        <taxon>Pseudomonadota</taxon>
        <taxon>Alphaproteobacteria</taxon>
        <taxon>Hyphomicrobiales</taxon>
        <taxon>Rhizobiaceae</taxon>
        <taxon>Sinorhizobium/Ensifer group</taxon>
        <taxon>Sinorhizobium</taxon>
    </lineage>
</organism>
<sequence>MTAAEMKAKSADLDWEVEAALAWHDEDPRATIATLLLDCKHLREQLALAEQFMSRGLTRGWSPQYHRPED</sequence>